<evidence type="ECO:0000256" key="2">
    <source>
        <dbReference type="ARBA" id="ARBA00005791"/>
    </source>
</evidence>
<dbReference type="InterPro" id="IPR012336">
    <property type="entry name" value="Thioredoxin-like_fold"/>
</dbReference>
<dbReference type="PANTHER" id="PTHR13887:SF14">
    <property type="entry name" value="DISULFIDE BOND FORMATION PROTEIN D"/>
    <property type="match status" value="1"/>
</dbReference>
<keyword evidence="5" id="KW-1015">Disulfide bond</keyword>
<evidence type="ECO:0000256" key="5">
    <source>
        <dbReference type="ARBA" id="ARBA00023157"/>
    </source>
</evidence>
<dbReference type="InterPro" id="IPR013766">
    <property type="entry name" value="Thioredoxin_domain"/>
</dbReference>
<evidence type="ECO:0000313" key="9">
    <source>
        <dbReference type="Proteomes" id="UP001623290"/>
    </source>
</evidence>
<feature type="domain" description="Thioredoxin" evidence="7">
    <location>
        <begin position="30"/>
        <end position="223"/>
    </location>
</feature>
<evidence type="ECO:0000256" key="4">
    <source>
        <dbReference type="ARBA" id="ARBA00023002"/>
    </source>
</evidence>
<reference evidence="8 9" key="1">
    <citation type="submission" date="2023-09" db="EMBL/GenBank/DDBJ databases">
        <title>Thioclava shenzhenensis sp. nov., a multidrug resistant bacteria-antagonizing species isolated from coastal seawater.</title>
        <authorList>
            <person name="Long M."/>
        </authorList>
    </citation>
    <scope>NUCLEOTIDE SEQUENCE [LARGE SCALE GENOMIC DNA]</scope>
    <source>
        <strain evidence="8 9">FTW29</strain>
    </source>
</reference>
<dbReference type="Proteomes" id="UP001623290">
    <property type="component" value="Chromosome"/>
</dbReference>
<evidence type="ECO:0000256" key="6">
    <source>
        <dbReference type="ARBA" id="ARBA00023284"/>
    </source>
</evidence>
<proteinExistence type="inferred from homology"/>
<keyword evidence="3" id="KW-0732">Signal</keyword>
<dbReference type="PROSITE" id="PS51352">
    <property type="entry name" value="THIOREDOXIN_2"/>
    <property type="match status" value="1"/>
</dbReference>
<sequence>MNRRSFLLGISGAAVVAALGGWISSRGESLMTGFATPASAEDAKPDATVETLPDIPIGSADAPVTIIEYASFTCPHCAHWHETSWANLKKEYIDTGKVRFIMREVYFDKFGLWAGLLAQCGGDMKYYSVADMIFDGQQDWIGDGQQATIAANLRKLGLKAGFSKEQIETCLNDQNRARQMVATFQKNANADAIDGTPTFIINGKKYSNMAWDKFKEAVDEALKG</sequence>
<evidence type="ECO:0000313" key="8">
    <source>
        <dbReference type="EMBL" id="WRY34781.1"/>
    </source>
</evidence>
<dbReference type="SUPFAM" id="SSF52833">
    <property type="entry name" value="Thioredoxin-like"/>
    <property type="match status" value="1"/>
</dbReference>
<accession>A0ABZ1E2T8</accession>
<evidence type="ECO:0000256" key="1">
    <source>
        <dbReference type="ARBA" id="ARBA00003565"/>
    </source>
</evidence>
<dbReference type="InterPro" id="IPR036249">
    <property type="entry name" value="Thioredoxin-like_sf"/>
</dbReference>
<comment type="similarity">
    <text evidence="2">Belongs to the thioredoxin family. DsbA subfamily.</text>
</comment>
<keyword evidence="4" id="KW-0560">Oxidoreductase</keyword>
<name>A0ABZ1E2T8_9RHOB</name>
<evidence type="ECO:0000256" key="3">
    <source>
        <dbReference type="ARBA" id="ARBA00022729"/>
    </source>
</evidence>
<dbReference type="EMBL" id="CP135443">
    <property type="protein sequence ID" value="WRY34781.1"/>
    <property type="molecule type" value="Genomic_DNA"/>
</dbReference>
<dbReference type="PANTHER" id="PTHR13887">
    <property type="entry name" value="GLUTATHIONE S-TRANSFERASE KAPPA"/>
    <property type="match status" value="1"/>
</dbReference>
<gene>
    <name evidence="8" type="ORF">RPE78_05690</name>
</gene>
<dbReference type="Pfam" id="PF13462">
    <property type="entry name" value="Thioredoxin_4"/>
    <property type="match status" value="1"/>
</dbReference>
<protein>
    <submittedName>
        <fullName evidence="8">DsbA family protein</fullName>
    </submittedName>
</protein>
<keyword evidence="6" id="KW-0676">Redox-active center</keyword>
<organism evidence="8 9">
    <name type="scientific">Thioclava litoralis</name>
    <dbReference type="NCBI Taxonomy" id="3076557"/>
    <lineage>
        <taxon>Bacteria</taxon>
        <taxon>Pseudomonadati</taxon>
        <taxon>Pseudomonadota</taxon>
        <taxon>Alphaproteobacteria</taxon>
        <taxon>Rhodobacterales</taxon>
        <taxon>Paracoccaceae</taxon>
        <taxon>Thioclava</taxon>
    </lineage>
</organism>
<dbReference type="RefSeq" id="WP_339108500.1">
    <property type="nucleotide sequence ID" value="NZ_CP135443.1"/>
</dbReference>
<evidence type="ECO:0000259" key="7">
    <source>
        <dbReference type="PROSITE" id="PS51352"/>
    </source>
</evidence>
<comment type="function">
    <text evidence="1">May be required for disulfide bond formation in some proteins.</text>
</comment>
<keyword evidence="9" id="KW-1185">Reference proteome</keyword>
<dbReference type="Gene3D" id="3.40.30.10">
    <property type="entry name" value="Glutaredoxin"/>
    <property type="match status" value="1"/>
</dbReference>